<dbReference type="GeneID" id="94174134"/>
<dbReference type="PROSITE" id="PS51371">
    <property type="entry name" value="CBS"/>
    <property type="match status" value="1"/>
</dbReference>
<dbReference type="RefSeq" id="XP_067693803.1">
    <property type="nucleotide sequence ID" value="XM_067838624.1"/>
</dbReference>
<dbReference type="Proteomes" id="UP000674179">
    <property type="component" value="Chromosome 18"/>
</dbReference>
<dbReference type="InterPro" id="IPR045095">
    <property type="entry name" value="ACDP"/>
</dbReference>
<dbReference type="SUPFAM" id="SSF54631">
    <property type="entry name" value="CBS-domain pair"/>
    <property type="match status" value="1"/>
</dbReference>
<dbReference type="Gene3D" id="3.10.580.10">
    <property type="entry name" value="CBS-domain"/>
    <property type="match status" value="2"/>
</dbReference>
<dbReference type="InterPro" id="IPR000595">
    <property type="entry name" value="cNMP-bd_dom"/>
</dbReference>
<dbReference type="GO" id="GO:0010960">
    <property type="term" value="P:magnesium ion homeostasis"/>
    <property type="evidence" value="ECO:0007669"/>
    <property type="project" value="InterPro"/>
</dbReference>
<keyword evidence="1" id="KW-0129">CBS domain</keyword>
<evidence type="ECO:0000256" key="1">
    <source>
        <dbReference type="PROSITE-ProRule" id="PRU00703"/>
    </source>
</evidence>
<evidence type="ECO:0000313" key="7">
    <source>
        <dbReference type="EMBL" id="KAG5481622.1"/>
    </source>
</evidence>
<dbReference type="KEGG" id="lenr:94174134"/>
<gene>
    <name evidence="7" type="ORF">CUR178_06974</name>
</gene>
<evidence type="ECO:0000259" key="4">
    <source>
        <dbReference type="PROSITE" id="PS50042"/>
    </source>
</evidence>
<evidence type="ECO:0000256" key="2">
    <source>
        <dbReference type="PROSITE-ProRule" id="PRU01193"/>
    </source>
</evidence>
<keyword evidence="2 3" id="KW-1133">Transmembrane helix</keyword>
<dbReference type="Pfam" id="PF25562">
    <property type="entry name" value="CNBH_CNNM2_C"/>
    <property type="match status" value="1"/>
</dbReference>
<dbReference type="InterPro" id="IPR002550">
    <property type="entry name" value="CNNM"/>
</dbReference>
<evidence type="ECO:0000259" key="5">
    <source>
        <dbReference type="PROSITE" id="PS51371"/>
    </source>
</evidence>
<evidence type="ECO:0000313" key="8">
    <source>
        <dbReference type="Proteomes" id="UP000674179"/>
    </source>
</evidence>
<name>A0A836H8P9_LEIEN</name>
<protein>
    <recommendedName>
        <fullName evidence="9">CNNM transmembrane domain-containing protein</fullName>
    </recommendedName>
</protein>
<accession>A0A836H8P9</accession>
<dbReference type="EMBL" id="JAFHKP010000018">
    <property type="protein sequence ID" value="KAG5481622.1"/>
    <property type="molecule type" value="Genomic_DNA"/>
</dbReference>
<feature type="domain" description="Cyclic nucleotide-binding" evidence="4">
    <location>
        <begin position="567"/>
        <end position="622"/>
    </location>
</feature>
<feature type="transmembrane region" description="Helical" evidence="3">
    <location>
        <begin position="108"/>
        <end position="130"/>
    </location>
</feature>
<dbReference type="GO" id="GO:0016020">
    <property type="term" value="C:membrane"/>
    <property type="evidence" value="ECO:0007669"/>
    <property type="project" value="UniProtKB-UniRule"/>
</dbReference>
<feature type="domain" description="CNNM transmembrane" evidence="6">
    <location>
        <begin position="44"/>
        <end position="228"/>
    </location>
</feature>
<evidence type="ECO:0000259" key="6">
    <source>
        <dbReference type="PROSITE" id="PS51846"/>
    </source>
</evidence>
<dbReference type="PANTHER" id="PTHR12064:SF94">
    <property type="entry name" value="UNEXTENDED PROTEIN"/>
    <property type="match status" value="1"/>
</dbReference>
<comment type="caution">
    <text evidence="7">The sequence shown here is derived from an EMBL/GenBank/DDBJ whole genome shotgun (WGS) entry which is preliminary data.</text>
</comment>
<dbReference type="Pfam" id="PF01595">
    <property type="entry name" value="CNNM"/>
    <property type="match status" value="1"/>
</dbReference>
<feature type="transmembrane region" description="Helical" evidence="3">
    <location>
        <begin position="51"/>
        <end position="73"/>
    </location>
</feature>
<dbReference type="InterPro" id="IPR000644">
    <property type="entry name" value="CBS_dom"/>
</dbReference>
<feature type="transmembrane region" description="Helical" evidence="3">
    <location>
        <begin position="136"/>
        <end position="157"/>
    </location>
</feature>
<dbReference type="PROSITE" id="PS50042">
    <property type="entry name" value="CNMP_BINDING_3"/>
    <property type="match status" value="1"/>
</dbReference>
<dbReference type="PANTHER" id="PTHR12064">
    <property type="entry name" value="METAL TRANSPORTER CNNM"/>
    <property type="match status" value="1"/>
</dbReference>
<keyword evidence="2 3" id="KW-0812">Transmembrane</keyword>
<proteinExistence type="predicted"/>
<evidence type="ECO:0008006" key="9">
    <source>
        <dbReference type="Google" id="ProtNLM"/>
    </source>
</evidence>
<keyword evidence="8" id="KW-1185">Reference proteome</keyword>
<evidence type="ECO:0000256" key="3">
    <source>
        <dbReference type="SAM" id="Phobius"/>
    </source>
</evidence>
<reference evidence="7 8" key="1">
    <citation type="submission" date="2021-02" db="EMBL/GenBank/DDBJ databases">
        <title>Leishmania (Mundinia) enrietti genome sequencing and assembly.</title>
        <authorList>
            <person name="Almutairi H."/>
            <person name="Gatherer D."/>
        </authorList>
    </citation>
    <scope>NUCLEOTIDE SEQUENCE [LARGE SCALE GENOMIC DNA]</scope>
    <source>
        <strain evidence="7">CUR178</strain>
    </source>
</reference>
<dbReference type="PROSITE" id="PS51846">
    <property type="entry name" value="CNNM"/>
    <property type="match status" value="1"/>
</dbReference>
<dbReference type="AlphaFoldDB" id="A0A836H8P9"/>
<dbReference type="OrthoDB" id="5353557at2759"/>
<feature type="domain" description="CBS" evidence="5">
    <location>
        <begin position="250"/>
        <end position="312"/>
    </location>
</feature>
<dbReference type="Pfam" id="PF00571">
    <property type="entry name" value="CBS"/>
    <property type="match status" value="1"/>
</dbReference>
<dbReference type="InterPro" id="IPR046342">
    <property type="entry name" value="CBS_dom_sf"/>
</dbReference>
<keyword evidence="2 3" id="KW-0472">Membrane</keyword>
<organism evidence="7 8">
    <name type="scientific">Leishmania enriettii</name>
    <dbReference type="NCBI Taxonomy" id="5663"/>
    <lineage>
        <taxon>Eukaryota</taxon>
        <taxon>Discoba</taxon>
        <taxon>Euglenozoa</taxon>
        <taxon>Kinetoplastea</taxon>
        <taxon>Metakinetoplastina</taxon>
        <taxon>Trypanosomatida</taxon>
        <taxon>Trypanosomatidae</taxon>
        <taxon>Leishmaniinae</taxon>
        <taxon>Leishmania</taxon>
    </lineage>
</organism>
<sequence>MSVLSPFVTAAKSTPSWLLVHAVGLLAQIAVGAGASDGEAAGYEVWPKWALILFCLCTVLLSAMYCGLTIGLLGMETIYLEIIADAGPEPDRTYARKILPVRLLGHQLLATLLVGNMLTLVLTSQLVAAIVGGSELVNFLLGTLVVLVLGEIIPVSFCNNQNNALWAGSRSLPALKISLFVLWPISKPLGLMLDWMVGHEAGQIYDRKELKKLIRMHCEKFSDRSGIDGDQVRMMLSVMDTNEVTADAVMTPMERAVMLEASTRLDVALERRLWEYGISRVPVYQGSRDKVIGVLYVKDLIHRSYLGSDNDMTVRDFLLQHPRDMLVVKVNTLLQEMLHIFEHFHTQLLFVEPADAAAADGRYVLTGSLRQRPKDTQLGCTGTATADRVDGLQPVADFMQQGNTHAGPAHRAPKVINPMALFSGATAPCAFVGIVTLEDVIEELIASEIYDEDEYLGERNLLSDSESADGSAVEPLPARPPRVNFYSYGVPSESEDQNLSDDQLWALAYYLTRAYVCFAMWNVAHVKFLLQEVGDLVIYVDDRGGDSEEGSKSTSAAGMKTALPDLYTVDPARVLYRAGKPSSSFTLVLSGGVEVVIGREKMRTELRSFSELGGDVLLSDVPFVPDYTAVVSRTSRLIRITQADLMIVEKKLSGQRAWKTRKPARLARTEGTAATTAVTVALPSASHRKARERMCGEGKRVTIEQSGACMIRGAGEEASASAATDR</sequence>
<dbReference type="InterPro" id="IPR018490">
    <property type="entry name" value="cNMP-bd_dom_sf"/>
</dbReference>
<dbReference type="SUPFAM" id="SSF51206">
    <property type="entry name" value="cAMP-binding domain-like"/>
    <property type="match status" value="1"/>
</dbReference>